<evidence type="ECO:0000256" key="1">
    <source>
        <dbReference type="SAM" id="Coils"/>
    </source>
</evidence>
<gene>
    <name evidence="3" type="ORF">ARALYDRAFT_475727</name>
</gene>
<feature type="non-terminal residue" evidence="3">
    <location>
        <position position="1"/>
    </location>
</feature>
<organism evidence="4">
    <name type="scientific">Arabidopsis lyrata subsp. lyrata</name>
    <name type="common">Lyre-leaved rock-cress</name>
    <dbReference type="NCBI Taxonomy" id="81972"/>
    <lineage>
        <taxon>Eukaryota</taxon>
        <taxon>Viridiplantae</taxon>
        <taxon>Streptophyta</taxon>
        <taxon>Embryophyta</taxon>
        <taxon>Tracheophyta</taxon>
        <taxon>Spermatophyta</taxon>
        <taxon>Magnoliopsida</taxon>
        <taxon>eudicotyledons</taxon>
        <taxon>Gunneridae</taxon>
        <taxon>Pentapetalae</taxon>
        <taxon>rosids</taxon>
        <taxon>malvids</taxon>
        <taxon>Brassicales</taxon>
        <taxon>Brassicaceae</taxon>
        <taxon>Camelineae</taxon>
        <taxon>Arabidopsis</taxon>
    </lineage>
</organism>
<keyword evidence="1" id="KW-0175">Coiled coil</keyword>
<dbReference type="HOGENOM" id="CLU_091564_0_0_1"/>
<dbReference type="STRING" id="81972.D7KTM1"/>
<feature type="coiled-coil region" evidence="1">
    <location>
        <begin position="106"/>
        <end position="153"/>
    </location>
</feature>
<accession>D7KTM1</accession>
<keyword evidence="4" id="KW-1185">Reference proteome</keyword>
<sequence>FNQAKEMLMQDKNFKSGWKFDHVWNITKNFEKFKDGATPARKVSYLCGFENPTPDSVSQTSPDLSSFSLNLDDKDDTIGGSPSERPIGVKQLKLKRKNDDQTRDVIKTLEEGNKQLVEQLKKTSAQRQQYLEMQNKSLTLKELKEENKVLYRDLNSIEDPNLRAYLQSEQAKILKKRLDQQASSASTSF</sequence>
<dbReference type="EMBL" id="GL348714">
    <property type="protein sequence ID" value="EFH64749.1"/>
    <property type="molecule type" value="Genomic_DNA"/>
</dbReference>
<reference evidence="4" key="1">
    <citation type="journal article" date="2011" name="Nat. Genet.">
        <title>The Arabidopsis lyrata genome sequence and the basis of rapid genome size change.</title>
        <authorList>
            <person name="Hu T.T."/>
            <person name="Pattyn P."/>
            <person name="Bakker E.G."/>
            <person name="Cao J."/>
            <person name="Cheng J.-F."/>
            <person name="Clark R.M."/>
            <person name="Fahlgren N."/>
            <person name="Fawcett J.A."/>
            <person name="Grimwood J."/>
            <person name="Gundlach H."/>
            <person name="Haberer G."/>
            <person name="Hollister J.D."/>
            <person name="Ossowski S."/>
            <person name="Ottilar R.P."/>
            <person name="Salamov A.A."/>
            <person name="Schneeberger K."/>
            <person name="Spannagl M."/>
            <person name="Wang X."/>
            <person name="Yang L."/>
            <person name="Nasrallah M.E."/>
            <person name="Bergelson J."/>
            <person name="Carrington J.C."/>
            <person name="Gaut B.S."/>
            <person name="Schmutz J."/>
            <person name="Mayer K.F.X."/>
            <person name="Van de Peer Y."/>
            <person name="Grigoriev I.V."/>
            <person name="Nordborg M."/>
            <person name="Weigel D."/>
            <person name="Guo Y.-L."/>
        </authorList>
    </citation>
    <scope>NUCLEOTIDE SEQUENCE [LARGE SCALE GENOMIC DNA]</scope>
    <source>
        <strain evidence="4">cv. MN47</strain>
    </source>
</reference>
<feature type="non-terminal residue" evidence="3">
    <location>
        <position position="189"/>
    </location>
</feature>
<dbReference type="Pfam" id="PF14303">
    <property type="entry name" value="NAM-associated"/>
    <property type="match status" value="1"/>
</dbReference>
<dbReference type="Proteomes" id="UP000008694">
    <property type="component" value="Unassembled WGS sequence"/>
</dbReference>
<protein>
    <recommendedName>
        <fullName evidence="2">No apical meristem-associated C-terminal domain-containing protein</fullName>
    </recommendedName>
</protein>
<feature type="domain" description="No apical meristem-associated C-terminal" evidence="2">
    <location>
        <begin position="19"/>
        <end position="173"/>
    </location>
</feature>
<dbReference type="AlphaFoldDB" id="D7KTM1"/>
<dbReference type="Gramene" id="fgenesh2_kg.2__857__AT1G66235.1">
    <property type="protein sequence ID" value="fgenesh2_kg.2__857__AT1G66235.1"/>
    <property type="gene ID" value="fgenesh2_kg.2__857__AT1G66235.1"/>
</dbReference>
<evidence type="ECO:0000259" key="2">
    <source>
        <dbReference type="Pfam" id="PF14303"/>
    </source>
</evidence>
<evidence type="ECO:0000313" key="3">
    <source>
        <dbReference type="EMBL" id="EFH64749.1"/>
    </source>
</evidence>
<evidence type="ECO:0000313" key="4">
    <source>
        <dbReference type="Proteomes" id="UP000008694"/>
    </source>
</evidence>
<name>D7KTM1_ARALL</name>
<dbReference type="eggNOG" id="ENOG502R80M">
    <property type="taxonomic scope" value="Eukaryota"/>
</dbReference>
<dbReference type="InterPro" id="IPR029466">
    <property type="entry name" value="NAM-associated_C"/>
</dbReference>
<proteinExistence type="predicted"/>